<name>A0A1R0GZC2_9FUNG</name>
<evidence type="ECO:0000256" key="1">
    <source>
        <dbReference type="SAM" id="MobiDB-lite"/>
    </source>
</evidence>
<feature type="compositionally biased region" description="Basic and acidic residues" evidence="1">
    <location>
        <begin position="24"/>
        <end position="33"/>
    </location>
</feature>
<reference evidence="3 4" key="1">
    <citation type="journal article" date="2016" name="Mol. Biol. Evol.">
        <title>Genome-Wide Survey of Gut Fungi (Harpellales) Reveals the First Horizontally Transferred Ubiquitin Gene from a Mosquito Host.</title>
        <authorList>
            <person name="Wang Y."/>
            <person name="White M.M."/>
            <person name="Kvist S."/>
            <person name="Moncalvo J.M."/>
        </authorList>
    </citation>
    <scope>NUCLEOTIDE SEQUENCE [LARGE SCALE GENOMIC DNA]</scope>
    <source>
        <strain evidence="3 4">ALG-7-W6</strain>
    </source>
</reference>
<dbReference type="EMBL" id="LSSL01001730">
    <property type="protein sequence ID" value="OLY82254.1"/>
    <property type="molecule type" value="Genomic_DNA"/>
</dbReference>
<keyword evidence="4" id="KW-1185">Reference proteome</keyword>
<dbReference type="OrthoDB" id="5711806at2759"/>
<organism evidence="3 4">
    <name type="scientific">Smittium mucronatum</name>
    <dbReference type="NCBI Taxonomy" id="133383"/>
    <lineage>
        <taxon>Eukaryota</taxon>
        <taxon>Fungi</taxon>
        <taxon>Fungi incertae sedis</taxon>
        <taxon>Zoopagomycota</taxon>
        <taxon>Kickxellomycotina</taxon>
        <taxon>Harpellomycetes</taxon>
        <taxon>Harpellales</taxon>
        <taxon>Legeriomycetaceae</taxon>
        <taxon>Smittium</taxon>
    </lineage>
</organism>
<dbReference type="EMBL" id="LSSL01003447">
    <property type="protein sequence ID" value="OLY80462.1"/>
    <property type="molecule type" value="Genomic_DNA"/>
</dbReference>
<comment type="caution">
    <text evidence="3">The sequence shown here is derived from an EMBL/GenBank/DDBJ whole genome shotgun (WGS) entry which is preliminary data.</text>
</comment>
<evidence type="ECO:0000313" key="2">
    <source>
        <dbReference type="EMBL" id="OLY80462.1"/>
    </source>
</evidence>
<protein>
    <submittedName>
        <fullName evidence="3">Uncharacterized protein</fullName>
    </submittedName>
</protein>
<dbReference type="Proteomes" id="UP000187455">
    <property type="component" value="Unassembled WGS sequence"/>
</dbReference>
<gene>
    <name evidence="3" type="ORF">AYI68_g3622</name>
    <name evidence="2" type="ORF">AYI68_g5442</name>
</gene>
<feature type="region of interest" description="Disordered" evidence="1">
    <location>
        <begin position="1"/>
        <end position="38"/>
    </location>
</feature>
<dbReference type="AlphaFoldDB" id="A0A1R0GZC2"/>
<proteinExistence type="predicted"/>
<reference evidence="3" key="2">
    <citation type="submission" date="2017-01" db="EMBL/GenBank/DDBJ databases">
        <authorList>
            <person name="Mah S.A."/>
            <person name="Swanson W.J."/>
            <person name="Moy G.W."/>
            <person name="Vacquier V.D."/>
        </authorList>
    </citation>
    <scope>NUCLEOTIDE SEQUENCE</scope>
    <source>
        <strain evidence="3">ALG-7-W6</strain>
    </source>
</reference>
<evidence type="ECO:0000313" key="4">
    <source>
        <dbReference type="Proteomes" id="UP000187455"/>
    </source>
</evidence>
<evidence type="ECO:0000313" key="3">
    <source>
        <dbReference type="EMBL" id="OLY82254.1"/>
    </source>
</evidence>
<accession>A0A1R0GZC2</accession>
<sequence>MGGNRSNDYGQVDPPKKWSMIASDRTKPPDEIPGKSPLRRYTAQKFIPTSLMEIVTGGGPQKKKITMGGTPFKLGCHLKNIDGELEEISMGIIIQIPDIQMC</sequence>